<comment type="catalytic activity">
    <reaction evidence="7 8">
        <text>(R)-pantoate + beta-alanine + ATP = (R)-pantothenate + AMP + diphosphate + H(+)</text>
        <dbReference type="Rhea" id="RHEA:10912"/>
        <dbReference type="ChEBI" id="CHEBI:15378"/>
        <dbReference type="ChEBI" id="CHEBI:15980"/>
        <dbReference type="ChEBI" id="CHEBI:29032"/>
        <dbReference type="ChEBI" id="CHEBI:30616"/>
        <dbReference type="ChEBI" id="CHEBI:33019"/>
        <dbReference type="ChEBI" id="CHEBI:57966"/>
        <dbReference type="ChEBI" id="CHEBI:456215"/>
        <dbReference type="EC" id="6.3.2.1"/>
    </reaction>
</comment>
<evidence type="ECO:0000313" key="10">
    <source>
        <dbReference type="Proteomes" id="UP000680638"/>
    </source>
</evidence>
<comment type="miscellaneous">
    <text evidence="8">The reaction proceeds by a bi uni uni bi ping pong mechanism.</text>
</comment>
<evidence type="ECO:0000256" key="3">
    <source>
        <dbReference type="ARBA" id="ARBA00022598"/>
    </source>
</evidence>
<keyword evidence="6 8" id="KW-0067">ATP-binding</keyword>
<dbReference type="Gene3D" id="3.30.1300.10">
    <property type="entry name" value="Pantoate-beta-alanine ligase, C-terminal domain"/>
    <property type="match status" value="1"/>
</dbReference>
<dbReference type="HAMAP" id="MF_00158">
    <property type="entry name" value="PanC"/>
    <property type="match status" value="1"/>
</dbReference>
<gene>
    <name evidence="8 9" type="primary">panC</name>
    <name evidence="9" type="ORF">J21TS3_00200</name>
</gene>
<reference evidence="9 10" key="1">
    <citation type="submission" date="2021-03" db="EMBL/GenBank/DDBJ databases">
        <title>Antimicrobial resistance genes in bacteria isolated from Japanese honey, and their potential for conferring macrolide and lincosamide resistance in the American foulbrood pathogen Paenibacillus larvae.</title>
        <authorList>
            <person name="Okamoto M."/>
            <person name="Kumagai M."/>
            <person name="Kanamori H."/>
            <person name="Takamatsu D."/>
        </authorList>
    </citation>
    <scope>NUCLEOTIDE SEQUENCE [LARGE SCALE GENOMIC DNA]</scope>
    <source>
        <strain evidence="9 10">J21TS3</strain>
    </source>
</reference>
<dbReference type="PANTHER" id="PTHR21299:SF1">
    <property type="entry name" value="PANTOATE--BETA-ALANINE LIGASE"/>
    <property type="match status" value="1"/>
</dbReference>
<keyword evidence="8" id="KW-0963">Cytoplasm</keyword>
<evidence type="ECO:0000256" key="5">
    <source>
        <dbReference type="ARBA" id="ARBA00022741"/>
    </source>
</evidence>
<dbReference type="EC" id="6.3.2.1" evidence="8"/>
<evidence type="ECO:0000313" key="9">
    <source>
        <dbReference type="EMBL" id="GIO65199.1"/>
    </source>
</evidence>
<proteinExistence type="inferred from homology"/>
<dbReference type="InterPro" id="IPR004821">
    <property type="entry name" value="Cyt_trans-like"/>
</dbReference>
<feature type="binding site" evidence="8">
    <location>
        <position position="63"/>
    </location>
    <ligand>
        <name>beta-alanine</name>
        <dbReference type="ChEBI" id="CHEBI:57966"/>
    </ligand>
</feature>
<dbReference type="NCBIfam" id="TIGR00125">
    <property type="entry name" value="cyt_tran_rel"/>
    <property type="match status" value="1"/>
</dbReference>
<comment type="pathway">
    <text evidence="1 8">Cofactor biosynthesis; (R)-pantothenate biosynthesis; (R)-pantothenate from (R)-pantoate and beta-alanine: step 1/1.</text>
</comment>
<evidence type="ECO:0000256" key="7">
    <source>
        <dbReference type="ARBA" id="ARBA00048258"/>
    </source>
</evidence>
<dbReference type="RefSeq" id="WP_212946777.1">
    <property type="nucleotide sequence ID" value="NZ_BORW01000001.1"/>
</dbReference>
<feature type="active site" description="Proton donor" evidence="8">
    <location>
        <position position="39"/>
    </location>
</feature>
<comment type="subunit">
    <text evidence="8">Homodimer.</text>
</comment>
<keyword evidence="10" id="KW-1185">Reference proteome</keyword>
<feature type="binding site" evidence="8">
    <location>
        <position position="63"/>
    </location>
    <ligand>
        <name>(R)-pantoate</name>
        <dbReference type="ChEBI" id="CHEBI:15980"/>
    </ligand>
</feature>
<feature type="binding site" evidence="8">
    <location>
        <begin position="149"/>
        <end position="152"/>
    </location>
    <ligand>
        <name>ATP</name>
        <dbReference type="ChEBI" id="CHEBI:30616"/>
    </ligand>
</feature>
<dbReference type="SUPFAM" id="SSF52374">
    <property type="entry name" value="Nucleotidylyl transferase"/>
    <property type="match status" value="1"/>
</dbReference>
<accession>A0ABQ4LPL3</accession>
<comment type="similarity">
    <text evidence="2 8">Belongs to the pantothenate synthetase family.</text>
</comment>
<feature type="binding site" evidence="8">
    <location>
        <position position="178"/>
    </location>
    <ligand>
        <name>ATP</name>
        <dbReference type="ChEBI" id="CHEBI:30616"/>
    </ligand>
</feature>
<sequence>MKAVRTIAELREEIRSLKAAKDVGTVGLVPTMGYLHEGHASLIRAAKEKTGVVVVSIFVNPIQFGPGEDFETYPRDEQRDLAAAENAGADLVFLPTVDTMYPQPTKTKIAVSEVTSGLCGASRPGHFDGVTTVVGKLFNIVQPDYAFFGMKDAQQVAVIQQMVYDLNFNVTIVPCPIVREEDGLALSSRNVYLSPEERTQALVLSRSLREAKEAVESGRIRTAGEAKRFLTTRISESPLAVIDYVEVAAFPALAPLADGEPVIEHNESVLMALAVKFGRTRLIDNCLLHSKGE</sequence>
<dbReference type="Gene3D" id="3.40.50.620">
    <property type="entry name" value="HUPs"/>
    <property type="match status" value="1"/>
</dbReference>
<feature type="binding site" evidence="8">
    <location>
        <begin position="32"/>
        <end position="39"/>
    </location>
    <ligand>
        <name>ATP</name>
        <dbReference type="ChEBI" id="CHEBI:30616"/>
    </ligand>
</feature>
<dbReference type="InterPro" id="IPR003721">
    <property type="entry name" value="Pantoate_ligase"/>
</dbReference>
<protein>
    <recommendedName>
        <fullName evidence="8">Pantothenate synthetase</fullName>
        <shortName evidence="8">PS</shortName>
        <ecNumber evidence="8">6.3.2.1</ecNumber>
    </recommendedName>
    <alternativeName>
        <fullName evidence="8">Pantoate--beta-alanine ligase</fullName>
    </alternativeName>
    <alternativeName>
        <fullName evidence="8">Pantoate-activating enzyme</fullName>
    </alternativeName>
</protein>
<evidence type="ECO:0000256" key="6">
    <source>
        <dbReference type="ARBA" id="ARBA00022840"/>
    </source>
</evidence>
<feature type="binding site" evidence="8">
    <location>
        <position position="155"/>
    </location>
    <ligand>
        <name>(R)-pantoate</name>
        <dbReference type="ChEBI" id="CHEBI:15980"/>
    </ligand>
</feature>
<dbReference type="NCBIfam" id="TIGR00018">
    <property type="entry name" value="panC"/>
    <property type="match status" value="1"/>
</dbReference>
<keyword evidence="4 8" id="KW-0566">Pantothenate biosynthesis</keyword>
<evidence type="ECO:0000256" key="2">
    <source>
        <dbReference type="ARBA" id="ARBA00009256"/>
    </source>
</evidence>
<evidence type="ECO:0000256" key="8">
    <source>
        <dbReference type="HAMAP-Rule" id="MF_00158"/>
    </source>
</evidence>
<organism evidence="9 10">
    <name type="scientific">Paenibacillus cookii</name>
    <dbReference type="NCBI Taxonomy" id="157839"/>
    <lineage>
        <taxon>Bacteria</taxon>
        <taxon>Bacillati</taxon>
        <taxon>Bacillota</taxon>
        <taxon>Bacilli</taxon>
        <taxon>Bacillales</taxon>
        <taxon>Paenibacillaceae</taxon>
        <taxon>Paenibacillus</taxon>
    </lineage>
</organism>
<keyword evidence="5 8" id="KW-0547">Nucleotide-binding</keyword>
<evidence type="ECO:0000256" key="4">
    <source>
        <dbReference type="ARBA" id="ARBA00022655"/>
    </source>
</evidence>
<feature type="binding site" evidence="8">
    <location>
        <begin position="186"/>
        <end position="189"/>
    </location>
    <ligand>
        <name>ATP</name>
        <dbReference type="ChEBI" id="CHEBI:30616"/>
    </ligand>
</feature>
<dbReference type="InterPro" id="IPR014729">
    <property type="entry name" value="Rossmann-like_a/b/a_fold"/>
</dbReference>
<dbReference type="PANTHER" id="PTHR21299">
    <property type="entry name" value="CYTIDYLATE KINASE/PANTOATE-BETA-ALANINE LIGASE"/>
    <property type="match status" value="1"/>
</dbReference>
<comment type="subcellular location">
    <subcellularLocation>
        <location evidence="8">Cytoplasm</location>
    </subcellularLocation>
</comment>
<name>A0ABQ4LPL3_9BACL</name>
<evidence type="ECO:0000256" key="1">
    <source>
        <dbReference type="ARBA" id="ARBA00004990"/>
    </source>
</evidence>
<comment type="caution">
    <text evidence="9">The sequence shown here is derived from an EMBL/GenBank/DDBJ whole genome shotgun (WGS) entry which is preliminary data.</text>
</comment>
<dbReference type="Proteomes" id="UP000680638">
    <property type="component" value="Unassembled WGS sequence"/>
</dbReference>
<dbReference type="Pfam" id="PF02569">
    <property type="entry name" value="Pantoate_ligase"/>
    <property type="match status" value="1"/>
</dbReference>
<dbReference type="CDD" id="cd00560">
    <property type="entry name" value="PanC"/>
    <property type="match status" value="1"/>
</dbReference>
<dbReference type="EMBL" id="BORW01000001">
    <property type="protein sequence ID" value="GIO65199.1"/>
    <property type="molecule type" value="Genomic_DNA"/>
</dbReference>
<dbReference type="InterPro" id="IPR042176">
    <property type="entry name" value="Pantoate_ligase_C"/>
</dbReference>
<comment type="function">
    <text evidence="8">Catalyzes the condensation of pantoate with beta-alanine in an ATP-dependent reaction via a pantoyl-adenylate intermediate.</text>
</comment>
<keyword evidence="3 8" id="KW-0436">Ligase</keyword>